<organism evidence="2 3">
    <name type="scientific">Caballeronia temeraria</name>
    <dbReference type="NCBI Taxonomy" id="1777137"/>
    <lineage>
        <taxon>Bacteria</taxon>
        <taxon>Pseudomonadati</taxon>
        <taxon>Pseudomonadota</taxon>
        <taxon>Betaproteobacteria</taxon>
        <taxon>Burkholderiales</taxon>
        <taxon>Burkholderiaceae</taxon>
        <taxon>Caballeronia</taxon>
    </lineage>
</organism>
<gene>
    <name evidence="2" type="ORF">AWB76_01672</name>
</gene>
<proteinExistence type="predicted"/>
<evidence type="ECO:0000313" key="3">
    <source>
        <dbReference type="Proteomes" id="UP000054624"/>
    </source>
</evidence>
<reference evidence="3" key="1">
    <citation type="submission" date="2016-01" db="EMBL/GenBank/DDBJ databases">
        <authorList>
            <person name="Peeters Charlotte."/>
        </authorList>
    </citation>
    <scope>NUCLEOTIDE SEQUENCE [LARGE SCALE GENOMIC DNA]</scope>
</reference>
<keyword evidence="1" id="KW-0472">Membrane</keyword>
<keyword evidence="1" id="KW-0812">Transmembrane</keyword>
<dbReference type="InterPro" id="IPR016410">
    <property type="entry name" value="Phage_imm"/>
</dbReference>
<dbReference type="EMBL" id="FCOI02000004">
    <property type="protein sequence ID" value="SAK52178.1"/>
    <property type="molecule type" value="Genomic_DNA"/>
</dbReference>
<dbReference type="Proteomes" id="UP000054624">
    <property type="component" value="Unassembled WGS sequence"/>
</dbReference>
<evidence type="ECO:0000313" key="2">
    <source>
        <dbReference type="EMBL" id="SAK52178.1"/>
    </source>
</evidence>
<dbReference type="STRING" id="1777137.AWB76_01672"/>
<protein>
    <submittedName>
        <fullName evidence="2">Immunity protein</fullName>
    </submittedName>
</protein>
<keyword evidence="1" id="KW-1133">Transmembrane helix</keyword>
<dbReference type="Pfam" id="PF14373">
    <property type="entry name" value="Imm_superinfect"/>
    <property type="match status" value="1"/>
</dbReference>
<feature type="transmembrane region" description="Helical" evidence="1">
    <location>
        <begin position="35"/>
        <end position="58"/>
    </location>
</feature>
<dbReference type="AlphaFoldDB" id="A0A158A300"/>
<accession>A0A158A300</accession>
<keyword evidence="3" id="KW-1185">Reference proteome</keyword>
<evidence type="ECO:0000256" key="1">
    <source>
        <dbReference type="SAM" id="Phobius"/>
    </source>
</evidence>
<sequence length="104" mass="11914">MMHILQNVLLTVVAIALYLLPAIIADRKKRRSVLLLALFNVMFGWTIIGWFAALYWALHPDSVRTLQRIVKKNRCASTQGTIDAIVSRAHTRSARATDDQRERR</sequence>
<name>A0A158A300_9BURK</name>